<keyword evidence="2" id="KW-1185">Reference proteome</keyword>
<dbReference type="Proteomes" id="UP000305948">
    <property type="component" value="Unassembled WGS sequence"/>
</dbReference>
<sequence>MDATAGLGCRVSCPRRRITAVNSVGFVVCFGAFSAENQIRVGTTRAHPFNANMLWPGCSYTVLRLTALSRATVLFGRELLVFQDISFGEAVLPSCGVVMPGRDSNVVSIVDPDASSALYWIQALPVETRNGREVISCFRSDMKSFAALL</sequence>
<name>A0A5C3NC68_9AGAM</name>
<dbReference type="AlphaFoldDB" id="A0A5C3NC68"/>
<gene>
    <name evidence="1" type="ORF">OE88DRAFT_976995</name>
</gene>
<organism evidence="1 2">
    <name type="scientific">Heliocybe sulcata</name>
    <dbReference type="NCBI Taxonomy" id="5364"/>
    <lineage>
        <taxon>Eukaryota</taxon>
        <taxon>Fungi</taxon>
        <taxon>Dikarya</taxon>
        <taxon>Basidiomycota</taxon>
        <taxon>Agaricomycotina</taxon>
        <taxon>Agaricomycetes</taxon>
        <taxon>Gloeophyllales</taxon>
        <taxon>Gloeophyllaceae</taxon>
        <taxon>Heliocybe</taxon>
    </lineage>
</organism>
<evidence type="ECO:0000313" key="2">
    <source>
        <dbReference type="Proteomes" id="UP000305948"/>
    </source>
</evidence>
<proteinExistence type="predicted"/>
<dbReference type="EMBL" id="ML213505">
    <property type="protein sequence ID" value="TFK54913.1"/>
    <property type="molecule type" value="Genomic_DNA"/>
</dbReference>
<evidence type="ECO:0000313" key="1">
    <source>
        <dbReference type="EMBL" id="TFK54913.1"/>
    </source>
</evidence>
<accession>A0A5C3NC68</accession>
<protein>
    <submittedName>
        <fullName evidence="1">Uncharacterized protein</fullName>
    </submittedName>
</protein>
<reference evidence="1 2" key="1">
    <citation type="journal article" date="2019" name="Nat. Ecol. Evol.">
        <title>Megaphylogeny resolves global patterns of mushroom evolution.</title>
        <authorList>
            <person name="Varga T."/>
            <person name="Krizsan K."/>
            <person name="Foldi C."/>
            <person name="Dima B."/>
            <person name="Sanchez-Garcia M."/>
            <person name="Sanchez-Ramirez S."/>
            <person name="Szollosi G.J."/>
            <person name="Szarkandi J.G."/>
            <person name="Papp V."/>
            <person name="Albert L."/>
            <person name="Andreopoulos W."/>
            <person name="Angelini C."/>
            <person name="Antonin V."/>
            <person name="Barry K.W."/>
            <person name="Bougher N.L."/>
            <person name="Buchanan P."/>
            <person name="Buyck B."/>
            <person name="Bense V."/>
            <person name="Catcheside P."/>
            <person name="Chovatia M."/>
            <person name="Cooper J."/>
            <person name="Damon W."/>
            <person name="Desjardin D."/>
            <person name="Finy P."/>
            <person name="Geml J."/>
            <person name="Haridas S."/>
            <person name="Hughes K."/>
            <person name="Justo A."/>
            <person name="Karasinski D."/>
            <person name="Kautmanova I."/>
            <person name="Kiss B."/>
            <person name="Kocsube S."/>
            <person name="Kotiranta H."/>
            <person name="LaButti K.M."/>
            <person name="Lechner B.E."/>
            <person name="Liimatainen K."/>
            <person name="Lipzen A."/>
            <person name="Lukacs Z."/>
            <person name="Mihaltcheva S."/>
            <person name="Morgado L.N."/>
            <person name="Niskanen T."/>
            <person name="Noordeloos M.E."/>
            <person name="Ohm R.A."/>
            <person name="Ortiz-Santana B."/>
            <person name="Ovrebo C."/>
            <person name="Racz N."/>
            <person name="Riley R."/>
            <person name="Savchenko A."/>
            <person name="Shiryaev A."/>
            <person name="Soop K."/>
            <person name="Spirin V."/>
            <person name="Szebenyi C."/>
            <person name="Tomsovsky M."/>
            <person name="Tulloss R.E."/>
            <person name="Uehling J."/>
            <person name="Grigoriev I.V."/>
            <person name="Vagvolgyi C."/>
            <person name="Papp T."/>
            <person name="Martin F.M."/>
            <person name="Miettinen O."/>
            <person name="Hibbett D.S."/>
            <person name="Nagy L.G."/>
        </authorList>
    </citation>
    <scope>NUCLEOTIDE SEQUENCE [LARGE SCALE GENOMIC DNA]</scope>
    <source>
        <strain evidence="1 2">OMC1185</strain>
    </source>
</reference>